<feature type="non-terminal residue" evidence="2">
    <location>
        <position position="43"/>
    </location>
</feature>
<sequence>MLYGELARFVLRLLGIKTKKVNPPGPNGHPLHGPHNPSGNMNY</sequence>
<evidence type="ECO:0000313" key="3">
    <source>
        <dbReference type="Proteomes" id="UP000265520"/>
    </source>
</evidence>
<proteinExistence type="predicted"/>
<evidence type="ECO:0000313" key="2">
    <source>
        <dbReference type="EMBL" id="MCI52866.1"/>
    </source>
</evidence>
<dbReference type="AlphaFoldDB" id="A0A392SYA2"/>
<name>A0A392SYA2_9FABA</name>
<accession>A0A392SYA2</accession>
<feature type="compositionally biased region" description="Low complexity" evidence="1">
    <location>
        <begin position="28"/>
        <end position="37"/>
    </location>
</feature>
<feature type="region of interest" description="Disordered" evidence="1">
    <location>
        <begin position="19"/>
        <end position="43"/>
    </location>
</feature>
<organism evidence="2 3">
    <name type="scientific">Trifolium medium</name>
    <dbReference type="NCBI Taxonomy" id="97028"/>
    <lineage>
        <taxon>Eukaryota</taxon>
        <taxon>Viridiplantae</taxon>
        <taxon>Streptophyta</taxon>
        <taxon>Embryophyta</taxon>
        <taxon>Tracheophyta</taxon>
        <taxon>Spermatophyta</taxon>
        <taxon>Magnoliopsida</taxon>
        <taxon>eudicotyledons</taxon>
        <taxon>Gunneridae</taxon>
        <taxon>Pentapetalae</taxon>
        <taxon>rosids</taxon>
        <taxon>fabids</taxon>
        <taxon>Fabales</taxon>
        <taxon>Fabaceae</taxon>
        <taxon>Papilionoideae</taxon>
        <taxon>50 kb inversion clade</taxon>
        <taxon>NPAAA clade</taxon>
        <taxon>Hologalegina</taxon>
        <taxon>IRL clade</taxon>
        <taxon>Trifolieae</taxon>
        <taxon>Trifolium</taxon>
    </lineage>
</organism>
<reference evidence="2 3" key="1">
    <citation type="journal article" date="2018" name="Front. Plant Sci.">
        <title>Red Clover (Trifolium pratense) and Zigzag Clover (T. medium) - A Picture of Genomic Similarities and Differences.</title>
        <authorList>
            <person name="Dluhosova J."/>
            <person name="Istvanek J."/>
            <person name="Nedelnik J."/>
            <person name="Repkova J."/>
        </authorList>
    </citation>
    <scope>NUCLEOTIDE SEQUENCE [LARGE SCALE GENOMIC DNA]</scope>
    <source>
        <strain evidence="3">cv. 10/8</strain>
        <tissue evidence="2">Leaf</tissue>
    </source>
</reference>
<protein>
    <submittedName>
        <fullName evidence="2">Peroxisomal membrane protein 13-like</fullName>
    </submittedName>
</protein>
<dbReference type="Proteomes" id="UP000265520">
    <property type="component" value="Unassembled WGS sequence"/>
</dbReference>
<keyword evidence="3" id="KW-1185">Reference proteome</keyword>
<comment type="caution">
    <text evidence="2">The sequence shown here is derived from an EMBL/GenBank/DDBJ whole genome shotgun (WGS) entry which is preliminary data.</text>
</comment>
<evidence type="ECO:0000256" key="1">
    <source>
        <dbReference type="SAM" id="MobiDB-lite"/>
    </source>
</evidence>
<dbReference type="EMBL" id="LXQA010454093">
    <property type="protein sequence ID" value="MCI52866.1"/>
    <property type="molecule type" value="Genomic_DNA"/>
</dbReference>